<evidence type="ECO:0000256" key="1">
    <source>
        <dbReference type="SAM" id="MobiDB-lite"/>
    </source>
</evidence>
<feature type="region of interest" description="Disordered" evidence="1">
    <location>
        <begin position="41"/>
        <end position="85"/>
    </location>
</feature>
<organism evidence="2 3">
    <name type="scientific">Campylobacter magnus</name>
    <dbReference type="NCBI Taxonomy" id="3026462"/>
    <lineage>
        <taxon>Bacteria</taxon>
        <taxon>Pseudomonadati</taxon>
        <taxon>Campylobacterota</taxon>
        <taxon>Epsilonproteobacteria</taxon>
        <taxon>Campylobacterales</taxon>
        <taxon>Campylobacteraceae</taxon>
        <taxon>Campylobacter</taxon>
    </lineage>
</organism>
<comment type="caution">
    <text evidence="2">The sequence shown here is derived from an EMBL/GenBank/DDBJ whole genome shotgun (WGS) entry which is preliminary data.</text>
</comment>
<proteinExistence type="predicted"/>
<gene>
    <name evidence="2" type="ORF">Q2362_04885</name>
</gene>
<evidence type="ECO:0000313" key="2">
    <source>
        <dbReference type="EMBL" id="MDO2409434.1"/>
    </source>
</evidence>
<protein>
    <submittedName>
        <fullName evidence="2">Uncharacterized protein</fullName>
    </submittedName>
</protein>
<accession>A0ABT8T8B0</accession>
<reference evidence="2 3" key="1">
    <citation type="submission" date="2023-06" db="EMBL/GenBank/DDBJ databases">
        <title>Campylobacter magnum sp. nov., isolated from cecal contents of domestic pigs (Sus scrofa domesticus).</title>
        <authorList>
            <person name="Papic B."/>
            <person name="Gruntar I."/>
        </authorList>
    </citation>
    <scope>NUCLEOTIDE SEQUENCE [LARGE SCALE GENOMIC DNA]</scope>
    <source>
        <strain evidence="3">34484-21</strain>
    </source>
</reference>
<dbReference type="Proteomes" id="UP001171111">
    <property type="component" value="Unassembled WGS sequence"/>
</dbReference>
<dbReference type="RefSeq" id="WP_302244305.1">
    <property type="nucleotide sequence ID" value="NZ_JAULJQ010000005.1"/>
</dbReference>
<evidence type="ECO:0000313" key="3">
    <source>
        <dbReference type="Proteomes" id="UP001171111"/>
    </source>
</evidence>
<dbReference type="EMBL" id="JAULJQ010000005">
    <property type="protein sequence ID" value="MDO2409434.1"/>
    <property type="molecule type" value="Genomic_DNA"/>
</dbReference>
<name>A0ABT8T8B0_9BACT</name>
<sequence length="112" mass="12604">MAISPVTGAIYANQVAPAASAIQGEQQAKFDMQSALAAAAASEQKKEVEETRATDEIYKTDPERDKQEQKNAKQEKKKKDEKELSLDEIDKKLGELRQNEEESEKHFFNFSV</sequence>
<feature type="compositionally biased region" description="Basic and acidic residues" evidence="1">
    <location>
        <begin position="43"/>
        <end position="85"/>
    </location>
</feature>
<keyword evidence="3" id="KW-1185">Reference proteome</keyword>